<sequence length="142" mass="16018">MPLYELLCVSAITPSTAPFRELVRSTTRLVVDHGGAVRAMRYWGRRQLPQRTRRHQQWHYEGDYFLMHFDTSPPVLSQLSSRLRADPRVVKWTTLKLGEKLEEITPPGTSAGYTDAQGMAMYGETRPTPPANTVMGGGKTVE</sequence>
<evidence type="ECO:0008006" key="4">
    <source>
        <dbReference type="Google" id="ProtNLM"/>
    </source>
</evidence>
<evidence type="ECO:0000256" key="1">
    <source>
        <dbReference type="ARBA" id="ARBA00009512"/>
    </source>
</evidence>
<dbReference type="GO" id="GO:0005763">
    <property type="term" value="C:mitochondrial small ribosomal subunit"/>
    <property type="evidence" value="ECO:0007669"/>
    <property type="project" value="TreeGrafter"/>
</dbReference>
<dbReference type="STRING" id="1569628.A0A316UUI4"/>
<keyword evidence="3" id="KW-1185">Reference proteome</keyword>
<dbReference type="Pfam" id="PF01250">
    <property type="entry name" value="Ribosomal_S6"/>
    <property type="match status" value="1"/>
</dbReference>
<dbReference type="GO" id="GO:0070181">
    <property type="term" value="F:small ribosomal subunit rRNA binding"/>
    <property type="evidence" value="ECO:0007669"/>
    <property type="project" value="TreeGrafter"/>
</dbReference>
<dbReference type="PANTHER" id="PTHR21011:SF1">
    <property type="entry name" value="SMALL RIBOSOMAL SUBUNIT PROTEIN BS6M"/>
    <property type="match status" value="1"/>
</dbReference>
<dbReference type="SUPFAM" id="SSF54995">
    <property type="entry name" value="Ribosomal protein S6"/>
    <property type="match status" value="1"/>
</dbReference>
<dbReference type="GO" id="GO:0006412">
    <property type="term" value="P:translation"/>
    <property type="evidence" value="ECO:0007669"/>
    <property type="project" value="InterPro"/>
</dbReference>
<organism evidence="2 3">
    <name type="scientific">Jaminaea rosea</name>
    <dbReference type="NCBI Taxonomy" id="1569628"/>
    <lineage>
        <taxon>Eukaryota</taxon>
        <taxon>Fungi</taxon>
        <taxon>Dikarya</taxon>
        <taxon>Basidiomycota</taxon>
        <taxon>Ustilaginomycotina</taxon>
        <taxon>Exobasidiomycetes</taxon>
        <taxon>Microstromatales</taxon>
        <taxon>Microstromatales incertae sedis</taxon>
        <taxon>Jaminaea</taxon>
    </lineage>
</organism>
<accession>A0A316UUI4</accession>
<protein>
    <recommendedName>
        <fullName evidence="4">Ribosomal protein S6</fullName>
    </recommendedName>
</protein>
<evidence type="ECO:0000313" key="3">
    <source>
        <dbReference type="Proteomes" id="UP000245884"/>
    </source>
</evidence>
<dbReference type="InterPro" id="IPR035980">
    <property type="entry name" value="Ribosomal_bS6_sf"/>
</dbReference>
<dbReference type="InterPro" id="IPR000529">
    <property type="entry name" value="Ribosomal_bS6"/>
</dbReference>
<dbReference type="CDD" id="cd15465">
    <property type="entry name" value="bS6_mito"/>
    <property type="match status" value="1"/>
</dbReference>
<dbReference type="Gene3D" id="3.30.70.60">
    <property type="match status" value="1"/>
</dbReference>
<comment type="similarity">
    <text evidence="1">Belongs to the bacterial ribosomal protein bS6 family.</text>
</comment>
<dbReference type="AlphaFoldDB" id="A0A316UUI4"/>
<name>A0A316UUI4_9BASI</name>
<dbReference type="Proteomes" id="UP000245884">
    <property type="component" value="Unassembled WGS sequence"/>
</dbReference>
<gene>
    <name evidence="2" type="ORF">BDZ90DRAFT_135566</name>
</gene>
<dbReference type="PANTHER" id="PTHR21011">
    <property type="entry name" value="MITOCHONDRIAL 28S RIBOSOMAL PROTEIN S6"/>
    <property type="match status" value="1"/>
</dbReference>
<dbReference type="OrthoDB" id="10259681at2759"/>
<proteinExistence type="inferred from homology"/>
<dbReference type="EMBL" id="KZ819664">
    <property type="protein sequence ID" value="PWN28970.1"/>
    <property type="molecule type" value="Genomic_DNA"/>
</dbReference>
<reference evidence="2 3" key="1">
    <citation type="journal article" date="2018" name="Mol. Biol. Evol.">
        <title>Broad Genomic Sampling Reveals a Smut Pathogenic Ancestry of the Fungal Clade Ustilaginomycotina.</title>
        <authorList>
            <person name="Kijpornyongpan T."/>
            <person name="Mondo S.J."/>
            <person name="Barry K."/>
            <person name="Sandor L."/>
            <person name="Lee J."/>
            <person name="Lipzen A."/>
            <person name="Pangilinan J."/>
            <person name="LaButti K."/>
            <person name="Hainaut M."/>
            <person name="Henrissat B."/>
            <person name="Grigoriev I.V."/>
            <person name="Spatafora J.W."/>
            <person name="Aime M.C."/>
        </authorList>
    </citation>
    <scope>NUCLEOTIDE SEQUENCE [LARGE SCALE GENOMIC DNA]</scope>
    <source>
        <strain evidence="2 3">MCA 5214</strain>
    </source>
</reference>
<dbReference type="GO" id="GO:0003735">
    <property type="term" value="F:structural constituent of ribosome"/>
    <property type="evidence" value="ECO:0007669"/>
    <property type="project" value="InterPro"/>
</dbReference>
<evidence type="ECO:0000313" key="2">
    <source>
        <dbReference type="EMBL" id="PWN28970.1"/>
    </source>
</evidence>
<dbReference type="GeneID" id="37025243"/>
<dbReference type="RefSeq" id="XP_025363582.1">
    <property type="nucleotide sequence ID" value="XM_025503420.1"/>
</dbReference>
<dbReference type="InterPro" id="IPR014717">
    <property type="entry name" value="Transl_elong_EF1B/ribsomal_bS6"/>
</dbReference>